<dbReference type="EMBL" id="CP032630">
    <property type="protein sequence ID" value="AYF98306.1"/>
    <property type="molecule type" value="Genomic_DNA"/>
</dbReference>
<evidence type="ECO:0000256" key="3">
    <source>
        <dbReference type="ARBA" id="ARBA00022490"/>
    </source>
</evidence>
<keyword evidence="4" id="KW-0597">Phosphoprotein</keyword>
<sequence length="152" mass="15959">MDRPTELPPLPDEGIVLAARARDWREAVETAGRALTASGATDAGYATDMIRMIEAHGPYVVVAPGLALAHARPGPAVRRDGLAIVTLAEPVEFGHPYNDPVRVVLALAGASSARHLQLVAEIANIFNDSDAVERLAEARDAAEVRGILGVPA</sequence>
<keyword evidence="13" id="KW-1185">Reference proteome</keyword>
<evidence type="ECO:0000256" key="2">
    <source>
        <dbReference type="ARBA" id="ARBA00022448"/>
    </source>
</evidence>
<evidence type="ECO:0000259" key="11">
    <source>
        <dbReference type="PROSITE" id="PS51094"/>
    </source>
</evidence>
<dbReference type="GO" id="GO:0016301">
    <property type="term" value="F:kinase activity"/>
    <property type="evidence" value="ECO:0007669"/>
    <property type="project" value="UniProtKB-KW"/>
</dbReference>
<feature type="domain" description="PTS EIIA type-2" evidence="11">
    <location>
        <begin position="8"/>
        <end position="151"/>
    </location>
</feature>
<evidence type="ECO:0000256" key="10">
    <source>
        <dbReference type="ARBA" id="ARBA00042072"/>
    </source>
</evidence>
<dbReference type="Gene3D" id="3.40.930.10">
    <property type="entry name" value="Mannitol-specific EII, Chain A"/>
    <property type="match status" value="1"/>
</dbReference>
<organism evidence="12 13">
    <name type="scientific">Protaetiibacter intestinalis</name>
    <dbReference type="NCBI Taxonomy" id="2419774"/>
    <lineage>
        <taxon>Bacteria</taxon>
        <taxon>Bacillati</taxon>
        <taxon>Actinomycetota</taxon>
        <taxon>Actinomycetes</taxon>
        <taxon>Micrococcales</taxon>
        <taxon>Microbacteriaceae</taxon>
        <taxon>Protaetiibacter</taxon>
    </lineage>
</organism>
<dbReference type="AlphaFoldDB" id="A0A387BAY5"/>
<dbReference type="Proteomes" id="UP000278886">
    <property type="component" value="Chromosome"/>
</dbReference>
<dbReference type="InterPro" id="IPR051351">
    <property type="entry name" value="Ascorbate-PTS_EIIA_comp"/>
</dbReference>
<evidence type="ECO:0000256" key="7">
    <source>
        <dbReference type="ARBA" id="ARBA00022777"/>
    </source>
</evidence>
<name>A0A387BAY5_9MICO</name>
<dbReference type="InterPro" id="IPR016152">
    <property type="entry name" value="PTrfase/Anion_transptr"/>
</dbReference>
<keyword evidence="7" id="KW-0418">Kinase</keyword>
<dbReference type="PROSITE" id="PS51094">
    <property type="entry name" value="PTS_EIIA_TYPE_2"/>
    <property type="match status" value="1"/>
</dbReference>
<evidence type="ECO:0000313" key="12">
    <source>
        <dbReference type="EMBL" id="AYF98306.1"/>
    </source>
</evidence>
<dbReference type="SUPFAM" id="SSF55804">
    <property type="entry name" value="Phoshotransferase/anion transport protein"/>
    <property type="match status" value="1"/>
</dbReference>
<evidence type="ECO:0000313" key="13">
    <source>
        <dbReference type="Proteomes" id="UP000278886"/>
    </source>
</evidence>
<evidence type="ECO:0000256" key="1">
    <source>
        <dbReference type="ARBA" id="ARBA00004496"/>
    </source>
</evidence>
<dbReference type="InterPro" id="IPR002178">
    <property type="entry name" value="PTS_EIIA_type-2_dom"/>
</dbReference>
<dbReference type="Pfam" id="PF00359">
    <property type="entry name" value="PTS_EIIA_2"/>
    <property type="match status" value="1"/>
</dbReference>
<dbReference type="CDD" id="cd00211">
    <property type="entry name" value="PTS_IIA_fru"/>
    <property type="match status" value="1"/>
</dbReference>
<evidence type="ECO:0000256" key="9">
    <source>
        <dbReference type="ARBA" id="ARBA00041175"/>
    </source>
</evidence>
<evidence type="ECO:0000256" key="6">
    <source>
        <dbReference type="ARBA" id="ARBA00022683"/>
    </source>
</evidence>
<evidence type="ECO:0000256" key="5">
    <source>
        <dbReference type="ARBA" id="ARBA00022679"/>
    </source>
</evidence>
<gene>
    <name evidence="12" type="ORF">D7I47_08585</name>
</gene>
<dbReference type="GO" id="GO:0005737">
    <property type="term" value="C:cytoplasm"/>
    <property type="evidence" value="ECO:0007669"/>
    <property type="project" value="UniProtKB-SubCell"/>
</dbReference>
<protein>
    <recommendedName>
        <fullName evidence="9">Ascorbate-specific PTS system EIIA component</fullName>
    </recommendedName>
    <alternativeName>
        <fullName evidence="10">Ascorbate-specific phosphotransferase enzyme IIA component</fullName>
    </alternativeName>
</protein>
<evidence type="ECO:0000256" key="8">
    <source>
        <dbReference type="ARBA" id="ARBA00037387"/>
    </source>
</evidence>
<keyword evidence="2" id="KW-0813">Transport</keyword>
<proteinExistence type="predicted"/>
<keyword evidence="12" id="KW-0762">Sugar transport</keyword>
<comment type="subcellular location">
    <subcellularLocation>
        <location evidence="1">Cytoplasm</location>
    </subcellularLocation>
</comment>
<keyword evidence="3" id="KW-0963">Cytoplasm</keyword>
<keyword evidence="6" id="KW-0598">Phosphotransferase system</keyword>
<accession>A0A387BAY5</accession>
<comment type="function">
    <text evidence="8">The phosphoenolpyruvate-dependent sugar phosphotransferase system (sugar PTS), a major carbohydrate active transport system, catalyzes the phosphorylation of incoming sugar substrates concomitantly with their translocation across the cell membrane. The enzyme II UlaABC PTS system is involved in ascorbate transport.</text>
</comment>
<dbReference type="PANTHER" id="PTHR36203:SF1">
    <property type="entry name" value="ASCORBATE-SPECIFIC PTS SYSTEM EIIA COMPONENT"/>
    <property type="match status" value="1"/>
</dbReference>
<dbReference type="KEGG" id="lyd:D7I47_08585"/>
<dbReference type="PANTHER" id="PTHR36203">
    <property type="entry name" value="ASCORBATE-SPECIFIC PTS SYSTEM EIIA COMPONENT"/>
    <property type="match status" value="1"/>
</dbReference>
<evidence type="ECO:0000256" key="4">
    <source>
        <dbReference type="ARBA" id="ARBA00022553"/>
    </source>
</evidence>
<dbReference type="OrthoDB" id="1634238at2"/>
<dbReference type="RefSeq" id="WP_120762653.1">
    <property type="nucleotide sequence ID" value="NZ_CP032630.1"/>
</dbReference>
<dbReference type="GO" id="GO:0009401">
    <property type="term" value="P:phosphoenolpyruvate-dependent sugar phosphotransferase system"/>
    <property type="evidence" value="ECO:0007669"/>
    <property type="project" value="UniProtKB-KW"/>
</dbReference>
<keyword evidence="5" id="KW-0808">Transferase</keyword>
<reference evidence="13" key="1">
    <citation type="submission" date="2018-09" db="EMBL/GenBank/DDBJ databases">
        <title>Genome sequencing of strain 2DFWR-13.</title>
        <authorList>
            <person name="Heo J."/>
            <person name="Kim S.-J."/>
            <person name="Kwon S.-W."/>
        </authorList>
    </citation>
    <scope>NUCLEOTIDE SEQUENCE [LARGE SCALE GENOMIC DNA]</scope>
    <source>
        <strain evidence="13">2DFWR-13</strain>
    </source>
</reference>